<sequence>MAGNMDEIRKQVNDAIASSGSRIIGMIVDAGRASQIRREDLQDIKLKLDDAKTRRVQVPPAGVPDD</sequence>
<dbReference type="Proteomes" id="UP001287356">
    <property type="component" value="Unassembled WGS sequence"/>
</dbReference>
<reference evidence="1" key="1">
    <citation type="journal article" date="2023" name="Mol. Phylogenet. Evol.">
        <title>Genome-scale phylogeny and comparative genomics of the fungal order Sordariales.</title>
        <authorList>
            <person name="Hensen N."/>
            <person name="Bonometti L."/>
            <person name="Westerberg I."/>
            <person name="Brannstrom I.O."/>
            <person name="Guillou S."/>
            <person name="Cros-Aarteil S."/>
            <person name="Calhoun S."/>
            <person name="Haridas S."/>
            <person name="Kuo A."/>
            <person name="Mondo S."/>
            <person name="Pangilinan J."/>
            <person name="Riley R."/>
            <person name="LaButti K."/>
            <person name="Andreopoulos B."/>
            <person name="Lipzen A."/>
            <person name="Chen C."/>
            <person name="Yan M."/>
            <person name="Daum C."/>
            <person name="Ng V."/>
            <person name="Clum A."/>
            <person name="Steindorff A."/>
            <person name="Ohm R.A."/>
            <person name="Martin F."/>
            <person name="Silar P."/>
            <person name="Natvig D.O."/>
            <person name="Lalanne C."/>
            <person name="Gautier V."/>
            <person name="Ament-Velasquez S.L."/>
            <person name="Kruys A."/>
            <person name="Hutchinson M.I."/>
            <person name="Powell A.J."/>
            <person name="Barry K."/>
            <person name="Miller A.N."/>
            <person name="Grigoriev I.V."/>
            <person name="Debuchy R."/>
            <person name="Gladieux P."/>
            <person name="Hiltunen Thoren M."/>
            <person name="Johannesson H."/>
        </authorList>
    </citation>
    <scope>NUCLEOTIDE SEQUENCE</scope>
    <source>
        <strain evidence="1">CBS 958.72</strain>
    </source>
</reference>
<accession>A0AAE0KFG0</accession>
<comment type="caution">
    <text evidence="1">The sequence shown here is derived from an EMBL/GenBank/DDBJ whole genome shotgun (WGS) entry which is preliminary data.</text>
</comment>
<evidence type="ECO:0000313" key="2">
    <source>
        <dbReference type="Proteomes" id="UP001287356"/>
    </source>
</evidence>
<evidence type="ECO:0000313" key="1">
    <source>
        <dbReference type="EMBL" id="KAK3375544.1"/>
    </source>
</evidence>
<name>A0AAE0KFG0_9PEZI</name>
<reference evidence="1" key="2">
    <citation type="submission" date="2023-06" db="EMBL/GenBank/DDBJ databases">
        <authorList>
            <consortium name="Lawrence Berkeley National Laboratory"/>
            <person name="Haridas S."/>
            <person name="Hensen N."/>
            <person name="Bonometti L."/>
            <person name="Westerberg I."/>
            <person name="Brannstrom I.O."/>
            <person name="Guillou S."/>
            <person name="Cros-Aarteil S."/>
            <person name="Calhoun S."/>
            <person name="Kuo A."/>
            <person name="Mondo S."/>
            <person name="Pangilinan J."/>
            <person name="Riley R."/>
            <person name="Labutti K."/>
            <person name="Andreopoulos B."/>
            <person name="Lipzen A."/>
            <person name="Chen C."/>
            <person name="Yanf M."/>
            <person name="Daum C."/>
            <person name="Ng V."/>
            <person name="Clum A."/>
            <person name="Steindorff A."/>
            <person name="Ohm R."/>
            <person name="Martin F."/>
            <person name="Silar P."/>
            <person name="Natvig D."/>
            <person name="Lalanne C."/>
            <person name="Gautier V."/>
            <person name="Ament-Velasquez S.L."/>
            <person name="Kruys A."/>
            <person name="Hutchinson M.I."/>
            <person name="Powell A.J."/>
            <person name="Barry K."/>
            <person name="Miller A.N."/>
            <person name="Grigoriev I.V."/>
            <person name="Debuchy R."/>
            <person name="Gladieux P."/>
            <person name="Thoren M.H."/>
            <person name="Johannesson H."/>
        </authorList>
    </citation>
    <scope>NUCLEOTIDE SEQUENCE</scope>
    <source>
        <strain evidence="1">CBS 958.72</strain>
    </source>
</reference>
<keyword evidence="2" id="KW-1185">Reference proteome</keyword>
<proteinExistence type="predicted"/>
<dbReference type="EMBL" id="JAULSN010000003">
    <property type="protein sequence ID" value="KAK3375544.1"/>
    <property type="molecule type" value="Genomic_DNA"/>
</dbReference>
<organism evidence="1 2">
    <name type="scientific">Lasiosphaeria ovina</name>
    <dbReference type="NCBI Taxonomy" id="92902"/>
    <lineage>
        <taxon>Eukaryota</taxon>
        <taxon>Fungi</taxon>
        <taxon>Dikarya</taxon>
        <taxon>Ascomycota</taxon>
        <taxon>Pezizomycotina</taxon>
        <taxon>Sordariomycetes</taxon>
        <taxon>Sordariomycetidae</taxon>
        <taxon>Sordariales</taxon>
        <taxon>Lasiosphaeriaceae</taxon>
        <taxon>Lasiosphaeria</taxon>
    </lineage>
</organism>
<protein>
    <submittedName>
        <fullName evidence="1">Uncharacterized protein</fullName>
    </submittedName>
</protein>
<dbReference type="AlphaFoldDB" id="A0AAE0KFG0"/>
<gene>
    <name evidence="1" type="ORF">B0T24DRAFT_676474</name>
</gene>